<dbReference type="Proteomes" id="UP000240509">
    <property type="component" value="Unassembled WGS sequence"/>
</dbReference>
<feature type="transmembrane region" description="Helical" evidence="7">
    <location>
        <begin position="175"/>
        <end position="196"/>
    </location>
</feature>
<accession>A0A2T4U5A3</accession>
<dbReference type="InterPro" id="IPR050925">
    <property type="entry name" value="Rhomboid_protease_S54"/>
</dbReference>
<keyword evidence="6 7" id="KW-0472">Membrane</keyword>
<feature type="transmembrane region" description="Helical" evidence="7">
    <location>
        <begin position="59"/>
        <end position="86"/>
    </location>
</feature>
<dbReference type="GO" id="GO:0004252">
    <property type="term" value="F:serine-type endopeptidase activity"/>
    <property type="evidence" value="ECO:0007669"/>
    <property type="project" value="InterPro"/>
</dbReference>
<keyword evidence="3 7" id="KW-0812">Transmembrane</keyword>
<evidence type="ECO:0000256" key="4">
    <source>
        <dbReference type="ARBA" id="ARBA00022801"/>
    </source>
</evidence>
<feature type="transmembrane region" description="Helical" evidence="7">
    <location>
        <begin position="20"/>
        <end position="39"/>
    </location>
</feature>
<dbReference type="AlphaFoldDB" id="A0A2T4U5A3"/>
<evidence type="ECO:0000313" key="10">
    <source>
        <dbReference type="Proteomes" id="UP000240509"/>
    </source>
</evidence>
<dbReference type="Pfam" id="PF01694">
    <property type="entry name" value="Rhomboid"/>
    <property type="match status" value="1"/>
</dbReference>
<dbReference type="PANTHER" id="PTHR43731">
    <property type="entry name" value="RHOMBOID PROTEASE"/>
    <property type="match status" value="1"/>
</dbReference>
<dbReference type="OrthoDB" id="9813074at2"/>
<proteinExistence type="inferred from homology"/>
<feature type="domain" description="Peptidase S54 rhomboid" evidence="8">
    <location>
        <begin position="57"/>
        <end position="193"/>
    </location>
</feature>
<feature type="transmembrane region" description="Helical" evidence="7">
    <location>
        <begin position="151"/>
        <end position="169"/>
    </location>
</feature>
<sequence>MFLRSESFDEYIRSYKVVTVLIAINLFFFVWTGMFTFLGGAEIRALGIGNNFFIAAGEWWRIITPIFLHGGLMHVAFNSFALFLFGPALERMLGGPKFLFVYLGTGIFANIVYFFLGSPMVSHLGASGAVFGLFGMYVYMVLMRKDLISSMNSQMITVIVVIGVIMTFVNPGINIIAHIFGLIAGALIAPVVLSGVRYTDQFVSRSVHDPDEIGFDPDRWRKKEARKKKRWFYIGGAFLAMVTFFFLVDLLLLP</sequence>
<evidence type="ECO:0000256" key="2">
    <source>
        <dbReference type="ARBA" id="ARBA00009045"/>
    </source>
</evidence>
<dbReference type="RefSeq" id="WP_107585146.1">
    <property type="nucleotide sequence ID" value="NZ_PZJJ01000016.1"/>
</dbReference>
<dbReference type="EMBL" id="PZJJ01000016">
    <property type="protein sequence ID" value="PTL38581.1"/>
    <property type="molecule type" value="Genomic_DNA"/>
</dbReference>
<evidence type="ECO:0000313" key="9">
    <source>
        <dbReference type="EMBL" id="PTL38581.1"/>
    </source>
</evidence>
<dbReference type="InterPro" id="IPR022764">
    <property type="entry name" value="Peptidase_S54_rhomboid_dom"/>
</dbReference>
<feature type="transmembrane region" description="Helical" evidence="7">
    <location>
        <begin position="98"/>
        <end position="116"/>
    </location>
</feature>
<keyword evidence="9" id="KW-0645">Protease</keyword>
<evidence type="ECO:0000256" key="6">
    <source>
        <dbReference type="ARBA" id="ARBA00023136"/>
    </source>
</evidence>
<keyword evidence="5 7" id="KW-1133">Transmembrane helix</keyword>
<feature type="transmembrane region" description="Helical" evidence="7">
    <location>
        <begin position="231"/>
        <end position="253"/>
    </location>
</feature>
<reference evidence="9 10" key="1">
    <citation type="submission" date="2018-03" db="EMBL/GenBank/DDBJ databases">
        <title>Alkalicoccus saliphilus sp. nov., isolated from a mineral pool.</title>
        <authorList>
            <person name="Zhao B."/>
        </authorList>
    </citation>
    <scope>NUCLEOTIDE SEQUENCE [LARGE SCALE GENOMIC DNA]</scope>
    <source>
        <strain evidence="9 10">6AG</strain>
    </source>
</reference>
<gene>
    <name evidence="9" type="ORF">C6Y45_10355</name>
</gene>
<comment type="similarity">
    <text evidence="2">Belongs to the peptidase S54 family.</text>
</comment>
<keyword evidence="4" id="KW-0378">Hydrolase</keyword>
<keyword evidence="10" id="KW-1185">Reference proteome</keyword>
<evidence type="ECO:0000256" key="1">
    <source>
        <dbReference type="ARBA" id="ARBA00004141"/>
    </source>
</evidence>
<evidence type="ECO:0000259" key="8">
    <source>
        <dbReference type="Pfam" id="PF01694"/>
    </source>
</evidence>
<dbReference type="PANTHER" id="PTHR43731:SF14">
    <property type="entry name" value="PRESENILIN-ASSOCIATED RHOMBOID-LIKE PROTEIN, MITOCHONDRIAL"/>
    <property type="match status" value="1"/>
</dbReference>
<feature type="transmembrane region" description="Helical" evidence="7">
    <location>
        <begin position="122"/>
        <end position="142"/>
    </location>
</feature>
<evidence type="ECO:0000256" key="5">
    <source>
        <dbReference type="ARBA" id="ARBA00022989"/>
    </source>
</evidence>
<dbReference type="GO" id="GO:0006508">
    <property type="term" value="P:proteolysis"/>
    <property type="evidence" value="ECO:0007669"/>
    <property type="project" value="UniProtKB-KW"/>
</dbReference>
<name>A0A2T4U5A3_9BACI</name>
<organism evidence="9 10">
    <name type="scientific">Alkalicoccus saliphilus</name>
    <dbReference type="NCBI Taxonomy" id="200989"/>
    <lineage>
        <taxon>Bacteria</taxon>
        <taxon>Bacillati</taxon>
        <taxon>Bacillota</taxon>
        <taxon>Bacilli</taxon>
        <taxon>Bacillales</taxon>
        <taxon>Bacillaceae</taxon>
        <taxon>Alkalicoccus</taxon>
    </lineage>
</organism>
<protein>
    <submittedName>
        <fullName evidence="9">Rhomboid family intramembrane serine protease</fullName>
    </submittedName>
</protein>
<dbReference type="Gene3D" id="1.20.1540.10">
    <property type="entry name" value="Rhomboid-like"/>
    <property type="match status" value="1"/>
</dbReference>
<dbReference type="InterPro" id="IPR035952">
    <property type="entry name" value="Rhomboid-like_sf"/>
</dbReference>
<dbReference type="GO" id="GO:0016020">
    <property type="term" value="C:membrane"/>
    <property type="evidence" value="ECO:0007669"/>
    <property type="project" value="UniProtKB-SubCell"/>
</dbReference>
<comment type="subcellular location">
    <subcellularLocation>
        <location evidence="1">Membrane</location>
        <topology evidence="1">Multi-pass membrane protein</topology>
    </subcellularLocation>
</comment>
<comment type="caution">
    <text evidence="9">The sequence shown here is derived from an EMBL/GenBank/DDBJ whole genome shotgun (WGS) entry which is preliminary data.</text>
</comment>
<evidence type="ECO:0000256" key="7">
    <source>
        <dbReference type="SAM" id="Phobius"/>
    </source>
</evidence>
<evidence type="ECO:0000256" key="3">
    <source>
        <dbReference type="ARBA" id="ARBA00022692"/>
    </source>
</evidence>
<dbReference type="SUPFAM" id="SSF144091">
    <property type="entry name" value="Rhomboid-like"/>
    <property type="match status" value="1"/>
</dbReference>